<sequence length="556" mass="62044">MLEGPIFTAPLNSGISGDDPLGTAPVNERLYNAVFPGINNFVRYVRVYSAMCWVVYQVEKYLESKGAKLTKAEATQLARNAYEKVQLVLIWVNKHKNYMNLAGSQRIFPQGNVKVELVFDHFSNSTVSLFDAGTYGPSLTSGLGFLERRSNGTFGCTEAGKGLAMAFDEHAHSFAKYKWLADVTRLTTTRNEVFQLEELFDLGGATSAEQQAFLGKFFPAGAMPVEQFDRYRWFAIHLVLRALDAASKSTVGKARNGFVDEQTVRIAMATARAPGGEPFSIKGVETLQSWWMVLQLRQLHRLAIDTLFTVVETWLAEERDPDNNNSINEIVEIIGRSCEPELENPFLAKVSKLHAHFRKIQGDEPTLYAAASVHQEVKEADAFGLINDLLACSYEFSEEGGNAAVVLAYKALVFCALEASNLLGNPLCERTLRTADTDMTSMIAMTHAVKKFAELSPATFMGYIVKNWVILRHFQIASSRAQTTGDGKNRFRFVIGDRGLERYSPAIGINSPSFAQDKLEHILFLCWQSGLLEERQEGKEHWYRLSGAGRARVKEL</sequence>
<reference evidence="2" key="1">
    <citation type="journal article" date="2019" name="Int. J. Syst. Evol. Microbiol.">
        <title>The Global Catalogue of Microorganisms (GCM) 10K type strain sequencing project: providing services to taxonomists for standard genome sequencing and annotation.</title>
        <authorList>
            <consortium name="The Broad Institute Genomics Platform"/>
            <consortium name="The Broad Institute Genome Sequencing Center for Infectious Disease"/>
            <person name="Wu L."/>
            <person name="Ma J."/>
        </authorList>
    </citation>
    <scope>NUCLEOTIDE SEQUENCE [LARGE SCALE GENOMIC DNA]</scope>
    <source>
        <strain evidence="2">CCUG 54518</strain>
    </source>
</reference>
<protein>
    <submittedName>
        <fullName evidence="1">Uncharacterized protein</fullName>
    </submittedName>
</protein>
<evidence type="ECO:0000313" key="2">
    <source>
        <dbReference type="Proteomes" id="UP001596495"/>
    </source>
</evidence>
<keyword evidence="2" id="KW-1185">Reference proteome</keyword>
<dbReference type="EMBL" id="JBHTBX010000001">
    <property type="protein sequence ID" value="MFC7433131.1"/>
    <property type="molecule type" value="Genomic_DNA"/>
</dbReference>
<dbReference type="RefSeq" id="WP_382253214.1">
    <property type="nucleotide sequence ID" value="NZ_JBHTBX010000001.1"/>
</dbReference>
<proteinExistence type="predicted"/>
<gene>
    <name evidence="1" type="ORF">ACFQNJ_01250</name>
</gene>
<comment type="caution">
    <text evidence="1">The sequence shown here is derived from an EMBL/GenBank/DDBJ whole genome shotgun (WGS) entry which is preliminary data.</text>
</comment>
<accession>A0ABW2R5H3</accession>
<name>A0ABW2R5H3_9BURK</name>
<dbReference type="Proteomes" id="UP001596495">
    <property type="component" value="Unassembled WGS sequence"/>
</dbReference>
<organism evidence="1 2">
    <name type="scientific">Hydrogenophaga bisanensis</name>
    <dbReference type="NCBI Taxonomy" id="439611"/>
    <lineage>
        <taxon>Bacteria</taxon>
        <taxon>Pseudomonadati</taxon>
        <taxon>Pseudomonadota</taxon>
        <taxon>Betaproteobacteria</taxon>
        <taxon>Burkholderiales</taxon>
        <taxon>Comamonadaceae</taxon>
        <taxon>Hydrogenophaga</taxon>
    </lineage>
</organism>
<evidence type="ECO:0000313" key="1">
    <source>
        <dbReference type="EMBL" id="MFC7433131.1"/>
    </source>
</evidence>